<sequence>MIYHLIIPRRKRAFSGAYEDGQRVSIDVMSSIFEEQSAVDKQMSV</sequence>
<evidence type="ECO:0000313" key="1">
    <source>
        <dbReference type="EMBL" id="CBI24809.3"/>
    </source>
</evidence>
<proteinExistence type="predicted"/>
<dbReference type="InParanoid" id="D7T2S8"/>
<dbReference type="PaxDb" id="29760-VIT_13s0064g01880.t01"/>
<dbReference type="EMBL" id="FN595509">
    <property type="protein sequence ID" value="CBI24809.3"/>
    <property type="molecule type" value="Genomic_DNA"/>
</dbReference>
<keyword evidence="2" id="KW-1185">Reference proteome</keyword>
<organism evidence="1 2">
    <name type="scientific">Vitis vinifera</name>
    <name type="common">Grape</name>
    <dbReference type="NCBI Taxonomy" id="29760"/>
    <lineage>
        <taxon>Eukaryota</taxon>
        <taxon>Viridiplantae</taxon>
        <taxon>Streptophyta</taxon>
        <taxon>Embryophyta</taxon>
        <taxon>Tracheophyta</taxon>
        <taxon>Spermatophyta</taxon>
        <taxon>Magnoliopsida</taxon>
        <taxon>eudicotyledons</taxon>
        <taxon>Gunneridae</taxon>
        <taxon>Pentapetalae</taxon>
        <taxon>rosids</taxon>
        <taxon>Vitales</taxon>
        <taxon>Vitaceae</taxon>
        <taxon>Viteae</taxon>
        <taxon>Vitis</taxon>
    </lineage>
</organism>
<dbReference type="Proteomes" id="UP000009183">
    <property type="component" value="Chromosome 13"/>
</dbReference>
<accession>D7T2S8</accession>
<protein>
    <submittedName>
        <fullName evidence="1">Uncharacterized protein</fullName>
    </submittedName>
</protein>
<dbReference type="AlphaFoldDB" id="D7T2S8"/>
<dbReference type="HOGENOM" id="CLU_3208668_0_0_1"/>
<reference evidence="2" key="1">
    <citation type="journal article" date="2007" name="Nature">
        <title>The grapevine genome sequence suggests ancestral hexaploidization in major angiosperm phyla.</title>
        <authorList>
            <consortium name="The French-Italian Public Consortium for Grapevine Genome Characterization."/>
            <person name="Jaillon O."/>
            <person name="Aury J.-M."/>
            <person name="Noel B."/>
            <person name="Policriti A."/>
            <person name="Clepet C."/>
            <person name="Casagrande A."/>
            <person name="Choisne N."/>
            <person name="Aubourg S."/>
            <person name="Vitulo N."/>
            <person name="Jubin C."/>
            <person name="Vezzi A."/>
            <person name="Legeai F."/>
            <person name="Hugueney P."/>
            <person name="Dasilva C."/>
            <person name="Horner D."/>
            <person name="Mica E."/>
            <person name="Jublot D."/>
            <person name="Poulain J."/>
            <person name="Bruyere C."/>
            <person name="Billault A."/>
            <person name="Segurens B."/>
            <person name="Gouyvenoux M."/>
            <person name="Ugarte E."/>
            <person name="Cattonaro F."/>
            <person name="Anthouard V."/>
            <person name="Vico V."/>
            <person name="Del Fabbro C."/>
            <person name="Alaux M."/>
            <person name="Di Gaspero G."/>
            <person name="Dumas V."/>
            <person name="Felice N."/>
            <person name="Paillard S."/>
            <person name="Juman I."/>
            <person name="Moroldo M."/>
            <person name="Scalabrin S."/>
            <person name="Canaguier A."/>
            <person name="Le Clainche I."/>
            <person name="Malacrida G."/>
            <person name="Durand E."/>
            <person name="Pesole G."/>
            <person name="Laucou V."/>
            <person name="Chatelet P."/>
            <person name="Merdinoglu D."/>
            <person name="Delledonne M."/>
            <person name="Pezzotti M."/>
            <person name="Lecharny A."/>
            <person name="Scarpelli C."/>
            <person name="Artiguenave F."/>
            <person name="Pe M.E."/>
            <person name="Valle G."/>
            <person name="Morgante M."/>
            <person name="Caboche M."/>
            <person name="Adam-Blondon A.-F."/>
            <person name="Weissenbach J."/>
            <person name="Quetier F."/>
            <person name="Wincker P."/>
        </authorList>
    </citation>
    <scope>NUCLEOTIDE SEQUENCE [LARGE SCALE GENOMIC DNA]</scope>
    <source>
        <strain evidence="2">cv. Pinot noir / PN40024</strain>
    </source>
</reference>
<name>D7T2S8_VITVI</name>
<evidence type="ECO:0000313" key="2">
    <source>
        <dbReference type="Proteomes" id="UP000009183"/>
    </source>
</evidence>
<gene>
    <name evidence="1" type="ordered locus">VIT_13s0064g01880</name>
</gene>